<dbReference type="PANTHER" id="PTHR42783:SF3">
    <property type="entry name" value="GLUTAMATE SYNTHASE [NADPH] SMALL CHAIN-RELATED"/>
    <property type="match status" value="1"/>
</dbReference>
<organism evidence="3 4">
    <name type="scientific">Halanaerobium polyolivorans</name>
    <dbReference type="NCBI Taxonomy" id="2886943"/>
    <lineage>
        <taxon>Bacteria</taxon>
        <taxon>Bacillati</taxon>
        <taxon>Bacillota</taxon>
        <taxon>Clostridia</taxon>
        <taxon>Halanaerobiales</taxon>
        <taxon>Halanaerobiaceae</taxon>
        <taxon>Halanaerobium</taxon>
    </lineage>
</organism>
<sequence>MQLTEKVLNEMNEVIDDCLADEPPYCQARCPLDIDVQGYITLIRDGKYKEAIRLIREKTIFPGVLGRVCAHPCEEECKRGELEEALSIKNLKRFAADMADDPADWDLSRKAETGKKVAVIGAGPSGAVAAYHLQKEGHQVSIYEKLPEVGGMLRFGIPAYRLPHDIIDYEYSILDKLGVETHLNTEVGKDIEFAQLKEDFDAVYVAAGAHKGIMIPIDGADLDGVLIGADFLRDAALGNEVEMGKKIVVIGGGNVAMDVARTAWRLGAEEINVACLESGNQIPAHSWEIEDAEEEGIIMNPGWGPKEIMGEDKVEGISFKKCEQVFDNEGNFNPAYCEETIRELEADTVIFAIGQRAEDSFVEAEDVELNETDEITLQSETENVFVGGDCKGTPLLAVEAMSHGRKAAISIDRYLKDEDLFENRENEGAYESKLEKEIDPEEPVRRRVDMRMIDVEERKNNFDEVELGFNIAEAKGEALRCLECECKECIKDCLMLEKYCDSPKALFQEVKDVGIDPLVYYSCNMCSQCTLVCPKEFELKDRFMDLRKLAVKENNGESPIKGHKAIKWHQRLGFSKFFTTSQPASDKEEDSK</sequence>
<dbReference type="RefSeq" id="WP_229344599.1">
    <property type="nucleotide sequence ID" value="NZ_JAJFAT010000005.1"/>
</dbReference>
<dbReference type="SUPFAM" id="SSF51971">
    <property type="entry name" value="Nucleotide-binding domain"/>
    <property type="match status" value="1"/>
</dbReference>
<keyword evidence="4" id="KW-1185">Reference proteome</keyword>
<evidence type="ECO:0000313" key="3">
    <source>
        <dbReference type="EMBL" id="MCC3144653.1"/>
    </source>
</evidence>
<protein>
    <submittedName>
        <fullName evidence="3">FAD-dependent oxidoreductase</fullName>
    </submittedName>
</protein>
<dbReference type="GO" id="GO:0051536">
    <property type="term" value="F:iron-sulfur cluster binding"/>
    <property type="evidence" value="ECO:0007669"/>
    <property type="project" value="InterPro"/>
</dbReference>
<dbReference type="InterPro" id="IPR028261">
    <property type="entry name" value="DPD_II"/>
</dbReference>
<feature type="domain" description="FAD/NAD(P)-binding" evidence="1">
    <location>
        <begin position="115"/>
        <end position="404"/>
    </location>
</feature>
<accession>A0AAW4WXI3</accession>
<dbReference type="AlphaFoldDB" id="A0AAW4WXI3"/>
<name>A0AAW4WXI3_9FIRM</name>
<dbReference type="Proteomes" id="UP001199296">
    <property type="component" value="Unassembled WGS sequence"/>
</dbReference>
<proteinExistence type="predicted"/>
<dbReference type="InterPro" id="IPR023753">
    <property type="entry name" value="FAD/NAD-binding_dom"/>
</dbReference>
<evidence type="ECO:0000259" key="2">
    <source>
        <dbReference type="Pfam" id="PF14691"/>
    </source>
</evidence>
<gene>
    <name evidence="3" type="ORF">LJ207_04845</name>
</gene>
<feature type="domain" description="Dihydroprymidine dehydrogenase" evidence="2">
    <location>
        <begin position="17"/>
        <end position="100"/>
    </location>
</feature>
<reference evidence="3 4" key="1">
    <citation type="submission" date="2021-10" db="EMBL/GenBank/DDBJ databases">
        <authorList>
            <person name="Grouzdev D.S."/>
            <person name="Pantiukh K.S."/>
            <person name="Krutkina M.S."/>
        </authorList>
    </citation>
    <scope>NUCLEOTIDE SEQUENCE [LARGE SCALE GENOMIC DNA]</scope>
    <source>
        <strain evidence="3 4">Z-7514</strain>
    </source>
</reference>
<dbReference type="Gene3D" id="3.50.50.60">
    <property type="entry name" value="FAD/NAD(P)-binding domain"/>
    <property type="match status" value="2"/>
</dbReference>
<dbReference type="PANTHER" id="PTHR42783">
    <property type="entry name" value="GLUTAMATE SYNTHASE [NADPH] SMALL CHAIN"/>
    <property type="match status" value="1"/>
</dbReference>
<evidence type="ECO:0000313" key="4">
    <source>
        <dbReference type="Proteomes" id="UP001199296"/>
    </source>
</evidence>
<evidence type="ECO:0000259" key="1">
    <source>
        <dbReference type="Pfam" id="PF07992"/>
    </source>
</evidence>
<dbReference type="Pfam" id="PF07992">
    <property type="entry name" value="Pyr_redox_2"/>
    <property type="match status" value="1"/>
</dbReference>
<comment type="caution">
    <text evidence="3">The sequence shown here is derived from an EMBL/GenBank/DDBJ whole genome shotgun (WGS) entry which is preliminary data.</text>
</comment>
<dbReference type="PRINTS" id="PR00419">
    <property type="entry name" value="ADXRDTASE"/>
</dbReference>
<dbReference type="GO" id="GO:0016491">
    <property type="term" value="F:oxidoreductase activity"/>
    <property type="evidence" value="ECO:0007669"/>
    <property type="project" value="InterPro"/>
</dbReference>
<dbReference type="Pfam" id="PF14691">
    <property type="entry name" value="Fer4_20"/>
    <property type="match status" value="1"/>
</dbReference>
<dbReference type="Gene3D" id="1.10.1060.10">
    <property type="entry name" value="Alpha-helical ferredoxin"/>
    <property type="match status" value="2"/>
</dbReference>
<dbReference type="InterPro" id="IPR036188">
    <property type="entry name" value="FAD/NAD-bd_sf"/>
</dbReference>
<dbReference type="EMBL" id="JAJFAT010000005">
    <property type="protein sequence ID" value="MCC3144653.1"/>
    <property type="molecule type" value="Genomic_DNA"/>
</dbReference>
<dbReference type="SUPFAM" id="SSF46548">
    <property type="entry name" value="alpha-helical ferredoxin"/>
    <property type="match status" value="2"/>
</dbReference>
<dbReference type="InterPro" id="IPR009051">
    <property type="entry name" value="Helical_ferredxn"/>
</dbReference>